<organism evidence="1 2">
    <name type="scientific">Lupinus albus</name>
    <name type="common">White lupine</name>
    <name type="synonym">Lupinus termis</name>
    <dbReference type="NCBI Taxonomy" id="3870"/>
    <lineage>
        <taxon>Eukaryota</taxon>
        <taxon>Viridiplantae</taxon>
        <taxon>Streptophyta</taxon>
        <taxon>Embryophyta</taxon>
        <taxon>Tracheophyta</taxon>
        <taxon>Spermatophyta</taxon>
        <taxon>Magnoliopsida</taxon>
        <taxon>eudicotyledons</taxon>
        <taxon>Gunneridae</taxon>
        <taxon>Pentapetalae</taxon>
        <taxon>rosids</taxon>
        <taxon>fabids</taxon>
        <taxon>Fabales</taxon>
        <taxon>Fabaceae</taxon>
        <taxon>Papilionoideae</taxon>
        <taxon>50 kb inversion clade</taxon>
        <taxon>genistoids sensu lato</taxon>
        <taxon>core genistoids</taxon>
        <taxon>Genisteae</taxon>
        <taxon>Lupinus</taxon>
    </lineage>
</organism>
<reference evidence="2" key="1">
    <citation type="journal article" date="2020" name="Nat. Commun.">
        <title>Genome sequence of the cluster root forming white lupin.</title>
        <authorList>
            <person name="Hufnagel B."/>
            <person name="Marques A."/>
            <person name="Soriano A."/>
            <person name="Marques L."/>
            <person name="Divol F."/>
            <person name="Doumas P."/>
            <person name="Sallet E."/>
            <person name="Mancinotti D."/>
            <person name="Carrere S."/>
            <person name="Marande W."/>
            <person name="Arribat S."/>
            <person name="Keller J."/>
            <person name="Huneau C."/>
            <person name="Blein T."/>
            <person name="Aime D."/>
            <person name="Laguerre M."/>
            <person name="Taylor J."/>
            <person name="Schubert V."/>
            <person name="Nelson M."/>
            <person name="Geu-Flores F."/>
            <person name="Crespi M."/>
            <person name="Gallardo-Guerrero K."/>
            <person name="Delaux P.-M."/>
            <person name="Salse J."/>
            <person name="Berges H."/>
            <person name="Guyot R."/>
            <person name="Gouzy J."/>
            <person name="Peret B."/>
        </authorList>
    </citation>
    <scope>NUCLEOTIDE SEQUENCE [LARGE SCALE GENOMIC DNA]</scope>
    <source>
        <strain evidence="2">cv. Amiga</strain>
    </source>
</reference>
<evidence type="ECO:0000313" key="2">
    <source>
        <dbReference type="Proteomes" id="UP000447434"/>
    </source>
</evidence>
<comment type="caution">
    <text evidence="1">The sequence shown here is derived from an EMBL/GenBank/DDBJ whole genome shotgun (WGS) entry which is preliminary data.</text>
</comment>
<protein>
    <submittedName>
        <fullName evidence="1">Uncharacterized protein</fullName>
    </submittedName>
</protein>
<gene>
    <name evidence="1" type="ORF">Lalb_Chr22g0356861</name>
</gene>
<sequence>MHQFVGCQICIDEPKFVLYGCNQLSIDGGLGGHVIGMLQLDFFTKNYID</sequence>
<dbReference type="AlphaFoldDB" id="A0A6A4NLY6"/>
<proteinExistence type="predicted"/>
<dbReference type="EMBL" id="WOCE01000022">
    <property type="protein sequence ID" value="KAE9588584.1"/>
    <property type="molecule type" value="Genomic_DNA"/>
</dbReference>
<name>A0A6A4NLY6_LUPAL</name>
<dbReference type="Proteomes" id="UP000447434">
    <property type="component" value="Chromosome 22"/>
</dbReference>
<accession>A0A6A4NLY6</accession>
<evidence type="ECO:0000313" key="1">
    <source>
        <dbReference type="EMBL" id="KAE9588584.1"/>
    </source>
</evidence>
<keyword evidence="2" id="KW-1185">Reference proteome</keyword>